<dbReference type="EMBL" id="MATO01000013">
    <property type="protein sequence ID" value="OCS92921.1"/>
    <property type="molecule type" value="Genomic_DNA"/>
</dbReference>
<keyword evidence="7 11" id="KW-0472">Membrane</keyword>
<feature type="domain" description="Methyl-accepting transducer" evidence="12">
    <location>
        <begin position="375"/>
        <end position="615"/>
    </location>
</feature>
<keyword evidence="2" id="KW-1003">Cell membrane</keyword>
<dbReference type="CDD" id="cd18773">
    <property type="entry name" value="PDC1_HK_sensor"/>
    <property type="match status" value="1"/>
</dbReference>
<accession>A0A1C0Z0G2</accession>
<evidence type="ECO:0000256" key="5">
    <source>
        <dbReference type="ARBA" id="ARBA00022692"/>
    </source>
</evidence>
<dbReference type="PANTHER" id="PTHR32089:SF114">
    <property type="entry name" value="METHYL-ACCEPTING CHEMOTAXIS PROTEIN MCPB"/>
    <property type="match status" value="1"/>
</dbReference>
<dbReference type="InterPro" id="IPR029151">
    <property type="entry name" value="Sensor-like_sf"/>
</dbReference>
<evidence type="ECO:0000256" key="1">
    <source>
        <dbReference type="ARBA" id="ARBA00004651"/>
    </source>
</evidence>
<feature type="transmembrane region" description="Helical" evidence="11">
    <location>
        <begin position="280"/>
        <end position="307"/>
    </location>
</feature>
<evidence type="ECO:0000256" key="10">
    <source>
        <dbReference type="PROSITE-ProRule" id="PRU00284"/>
    </source>
</evidence>
<evidence type="ECO:0000259" key="12">
    <source>
        <dbReference type="PROSITE" id="PS50111"/>
    </source>
</evidence>
<evidence type="ECO:0000313" key="14">
    <source>
        <dbReference type="EMBL" id="OCS92921.1"/>
    </source>
</evidence>
<dbReference type="SUPFAM" id="SSF58104">
    <property type="entry name" value="Methyl-accepting chemotaxis protein (MCP) signaling domain"/>
    <property type="match status" value="1"/>
</dbReference>
<evidence type="ECO:0000256" key="7">
    <source>
        <dbReference type="ARBA" id="ARBA00023136"/>
    </source>
</evidence>
<dbReference type="OrthoDB" id="9762005at2"/>
<feature type="domain" description="HAMP" evidence="13">
    <location>
        <begin position="304"/>
        <end position="356"/>
    </location>
</feature>
<evidence type="ECO:0000256" key="6">
    <source>
        <dbReference type="ARBA" id="ARBA00022989"/>
    </source>
</evidence>
<evidence type="ECO:0000256" key="8">
    <source>
        <dbReference type="ARBA" id="ARBA00023224"/>
    </source>
</evidence>
<dbReference type="Proteomes" id="UP000093482">
    <property type="component" value="Unassembled WGS sequence"/>
</dbReference>
<dbReference type="AlphaFoldDB" id="A0A1C0Z0G2"/>
<dbReference type="GO" id="GO:0007165">
    <property type="term" value="P:signal transduction"/>
    <property type="evidence" value="ECO:0007669"/>
    <property type="project" value="UniProtKB-KW"/>
</dbReference>
<gene>
    <name evidence="14" type="ORF">A6K76_05885</name>
</gene>
<dbReference type="InterPro" id="IPR003660">
    <property type="entry name" value="HAMP_dom"/>
</dbReference>
<dbReference type="GO" id="GO:0005886">
    <property type="term" value="C:plasma membrane"/>
    <property type="evidence" value="ECO:0007669"/>
    <property type="project" value="UniProtKB-SubCell"/>
</dbReference>
<evidence type="ECO:0000256" key="4">
    <source>
        <dbReference type="ARBA" id="ARBA00022500"/>
    </source>
</evidence>
<dbReference type="PROSITE" id="PS50111">
    <property type="entry name" value="CHEMOTAXIS_TRANSDUC_2"/>
    <property type="match status" value="1"/>
</dbReference>
<dbReference type="Gene3D" id="1.10.287.950">
    <property type="entry name" value="Methyl-accepting chemotaxis protein"/>
    <property type="match status" value="1"/>
</dbReference>
<dbReference type="InterPro" id="IPR033479">
    <property type="entry name" value="dCache_1"/>
</dbReference>
<dbReference type="SUPFAM" id="SSF103190">
    <property type="entry name" value="Sensory domain-like"/>
    <property type="match status" value="1"/>
</dbReference>
<dbReference type="Pfam" id="PF02743">
    <property type="entry name" value="dCache_1"/>
    <property type="match status" value="1"/>
</dbReference>
<evidence type="ECO:0000256" key="2">
    <source>
        <dbReference type="ARBA" id="ARBA00022475"/>
    </source>
</evidence>
<dbReference type="SMART" id="SM00304">
    <property type="entry name" value="HAMP"/>
    <property type="match status" value="1"/>
</dbReference>
<evidence type="ECO:0000313" key="15">
    <source>
        <dbReference type="Proteomes" id="UP000093482"/>
    </source>
</evidence>
<reference evidence="14 15" key="1">
    <citation type="submission" date="2016-07" db="EMBL/GenBank/DDBJ databases">
        <title>Caryophanon latum genome sequencing.</title>
        <authorList>
            <person name="Verma A."/>
            <person name="Pal Y."/>
            <person name="Krishnamurthi S."/>
        </authorList>
    </citation>
    <scope>NUCLEOTIDE SEQUENCE [LARGE SCALE GENOMIC DNA]</scope>
    <source>
        <strain evidence="14 15">DSM 14151</strain>
    </source>
</reference>
<evidence type="ECO:0000256" key="9">
    <source>
        <dbReference type="ARBA" id="ARBA00029447"/>
    </source>
</evidence>
<name>A0A1C0Z0G2_9BACL</name>
<comment type="caution">
    <text evidence="14">The sequence shown here is derived from an EMBL/GenBank/DDBJ whole genome shotgun (WGS) entry which is preliminary data.</text>
</comment>
<dbReference type="PROSITE" id="PS50885">
    <property type="entry name" value="HAMP"/>
    <property type="match status" value="1"/>
</dbReference>
<evidence type="ECO:0000256" key="3">
    <source>
        <dbReference type="ARBA" id="ARBA00022481"/>
    </source>
</evidence>
<dbReference type="Pfam" id="PF00672">
    <property type="entry name" value="HAMP"/>
    <property type="match status" value="1"/>
</dbReference>
<sequence length="661" mass="72582">MKQLSIRWKIISLVLFIMVIGIGALTFINTLRVTSTTEHSIITQTEAISEGVEQTVTTFLESYEQQLHLLLSEPALLQYTATTTAQGDEPQQAYRPRLQAFMNKNKEAQAIYVATPTSIIIEPHTPKITEIDSTERVWYKEAIASPGEIIWTAPYADSVTGNLMVTGAIALQDGKTVIGADILLSTLVSMMNDLPFGYEGFPIIFDSTETAIVHPSRSGEQLNDTSYASMILNADADHGMMNITYDGQDAITIYNKMSAIDWVINIVYFEKNIYGDVYVLLNYILVFTALILVIMSIVLYFAITYMLKPLHTVERSIAQMAQGDLTQDVHITTRDEFATLGNYYNDMKQHVSHMIETARNSATQVEARSHHLNSMADQTAASSQEMLGVITAISTDATTTADTSRQALLHTQQLSDQMLQMNEATVAMRSLTSDATALNTHGEHTMHGLQQTFEQSTTTLNDLTQAVGVLSTKVNAIDSVMDTIMSISAQTNLLALNASIEAARAGEAGKGFAVVADEVRKLAEQSAAATVDVRETIQQLQHEAYAVTTQMTQIEADVASQRHAVVETEHVFQQISEVITSIDNRFCDTVLKLEAMLTFKDAIVKEIELTVQATASTAAACEEMSATSDDQLIAIRSVATAAEQLNALSEELTANMKHFKL</sequence>
<evidence type="ECO:0000259" key="13">
    <source>
        <dbReference type="PROSITE" id="PS50885"/>
    </source>
</evidence>
<evidence type="ECO:0008006" key="16">
    <source>
        <dbReference type="Google" id="ProtNLM"/>
    </source>
</evidence>
<keyword evidence="5 11" id="KW-0812">Transmembrane</keyword>
<dbReference type="Gene3D" id="3.30.450.20">
    <property type="entry name" value="PAS domain"/>
    <property type="match status" value="2"/>
</dbReference>
<dbReference type="GO" id="GO:0006935">
    <property type="term" value="P:chemotaxis"/>
    <property type="evidence" value="ECO:0007669"/>
    <property type="project" value="UniProtKB-KW"/>
</dbReference>
<keyword evidence="15" id="KW-1185">Reference proteome</keyword>
<comment type="similarity">
    <text evidence="9">Belongs to the methyl-accepting chemotaxis (MCP) protein family.</text>
</comment>
<protein>
    <recommendedName>
        <fullName evidence="16">Chemotaxis protein</fullName>
    </recommendedName>
</protein>
<keyword evidence="3" id="KW-0488">Methylation</keyword>
<dbReference type="InterPro" id="IPR004089">
    <property type="entry name" value="MCPsignal_dom"/>
</dbReference>
<evidence type="ECO:0000256" key="11">
    <source>
        <dbReference type="SAM" id="Phobius"/>
    </source>
</evidence>
<keyword evidence="6 11" id="KW-1133">Transmembrane helix</keyword>
<keyword evidence="4" id="KW-0145">Chemotaxis</keyword>
<dbReference type="SMART" id="SM00283">
    <property type="entry name" value="MA"/>
    <property type="match status" value="1"/>
</dbReference>
<dbReference type="CDD" id="cd06225">
    <property type="entry name" value="HAMP"/>
    <property type="match status" value="1"/>
</dbReference>
<keyword evidence="8 10" id="KW-0807">Transducer</keyword>
<comment type="subcellular location">
    <subcellularLocation>
        <location evidence="1">Cell membrane</location>
        <topology evidence="1">Multi-pass membrane protein</topology>
    </subcellularLocation>
</comment>
<feature type="transmembrane region" description="Helical" evidence="11">
    <location>
        <begin position="12"/>
        <end position="31"/>
    </location>
</feature>
<dbReference type="PANTHER" id="PTHR32089">
    <property type="entry name" value="METHYL-ACCEPTING CHEMOTAXIS PROTEIN MCPB"/>
    <property type="match status" value="1"/>
</dbReference>
<organism evidence="14 15">
    <name type="scientific">Caryophanon latum</name>
    <dbReference type="NCBI Taxonomy" id="33977"/>
    <lineage>
        <taxon>Bacteria</taxon>
        <taxon>Bacillati</taxon>
        <taxon>Bacillota</taxon>
        <taxon>Bacilli</taxon>
        <taxon>Bacillales</taxon>
        <taxon>Caryophanaceae</taxon>
        <taxon>Caryophanon</taxon>
    </lineage>
</organism>
<dbReference type="Pfam" id="PF00015">
    <property type="entry name" value="MCPsignal"/>
    <property type="match status" value="1"/>
</dbReference>
<proteinExistence type="inferred from homology"/>